<evidence type="ECO:0000313" key="1">
    <source>
        <dbReference type="EMBL" id="GAA5188205.1"/>
    </source>
</evidence>
<name>A0ABP9RVV9_9ACTN</name>
<evidence type="ECO:0000313" key="2">
    <source>
        <dbReference type="Proteomes" id="UP001501570"/>
    </source>
</evidence>
<protein>
    <recommendedName>
        <fullName evidence="3">Excreted virulence factor EspC, type VII ESX diderm</fullName>
    </recommendedName>
</protein>
<evidence type="ECO:0008006" key="3">
    <source>
        <dbReference type="Google" id="ProtNLM"/>
    </source>
</evidence>
<sequence length="110" mass="12250">MSFRVEPQALRTYAGQLDDAWRDADAARTYVNRWGTLNAHEKGILGMIFPQHANFVSQLNTMLKHLAELADASSTVLSKEADDYEHTDLKTAAMIDASYPATPRAPINRS</sequence>
<organism evidence="1 2">
    <name type="scientific">Rugosimonospora acidiphila</name>
    <dbReference type="NCBI Taxonomy" id="556531"/>
    <lineage>
        <taxon>Bacteria</taxon>
        <taxon>Bacillati</taxon>
        <taxon>Actinomycetota</taxon>
        <taxon>Actinomycetes</taxon>
        <taxon>Micromonosporales</taxon>
        <taxon>Micromonosporaceae</taxon>
        <taxon>Rugosimonospora</taxon>
    </lineage>
</organism>
<gene>
    <name evidence="1" type="ORF">GCM10023322_38310</name>
</gene>
<comment type="caution">
    <text evidence="1">The sequence shown here is derived from an EMBL/GenBank/DDBJ whole genome shotgun (WGS) entry which is preliminary data.</text>
</comment>
<keyword evidence="2" id="KW-1185">Reference proteome</keyword>
<dbReference type="EMBL" id="BAABJQ010000010">
    <property type="protein sequence ID" value="GAA5188205.1"/>
    <property type="molecule type" value="Genomic_DNA"/>
</dbReference>
<reference evidence="2" key="1">
    <citation type="journal article" date="2019" name="Int. J. Syst. Evol. Microbiol.">
        <title>The Global Catalogue of Microorganisms (GCM) 10K type strain sequencing project: providing services to taxonomists for standard genome sequencing and annotation.</title>
        <authorList>
            <consortium name="The Broad Institute Genomics Platform"/>
            <consortium name="The Broad Institute Genome Sequencing Center for Infectious Disease"/>
            <person name="Wu L."/>
            <person name="Ma J."/>
        </authorList>
    </citation>
    <scope>NUCLEOTIDE SEQUENCE [LARGE SCALE GENOMIC DNA]</scope>
    <source>
        <strain evidence="2">JCM 18304</strain>
    </source>
</reference>
<dbReference type="Proteomes" id="UP001501570">
    <property type="component" value="Unassembled WGS sequence"/>
</dbReference>
<dbReference type="RefSeq" id="WP_345631337.1">
    <property type="nucleotide sequence ID" value="NZ_BAABJQ010000010.1"/>
</dbReference>
<accession>A0ABP9RVV9</accession>
<proteinExistence type="predicted"/>